<sequence length="75" mass="8491">KNSGNHSYRQCGKDTSNNSQRMNRWETVSKGRPDIPGSSIPENSILSSTFSGLASLRIKLHHLEEFSRHHLCQNI</sequence>
<accession>A0A0K2V8I5</accession>
<feature type="region of interest" description="Disordered" evidence="1">
    <location>
        <begin position="1"/>
        <end position="40"/>
    </location>
</feature>
<protein>
    <submittedName>
        <fullName evidence="2">Uncharacterized protein</fullName>
    </submittedName>
</protein>
<dbReference type="EMBL" id="HACA01029438">
    <property type="protein sequence ID" value="CDW46799.1"/>
    <property type="molecule type" value="Transcribed_RNA"/>
</dbReference>
<name>A0A0K2V8I5_LEPSM</name>
<evidence type="ECO:0000313" key="2">
    <source>
        <dbReference type="EMBL" id="CDW46799.1"/>
    </source>
</evidence>
<feature type="non-terminal residue" evidence="2">
    <location>
        <position position="1"/>
    </location>
</feature>
<feature type="compositionally biased region" description="Polar residues" evidence="1">
    <location>
        <begin position="1"/>
        <end position="22"/>
    </location>
</feature>
<evidence type="ECO:0000256" key="1">
    <source>
        <dbReference type="SAM" id="MobiDB-lite"/>
    </source>
</evidence>
<proteinExistence type="predicted"/>
<organism evidence="2">
    <name type="scientific">Lepeophtheirus salmonis</name>
    <name type="common">Salmon louse</name>
    <name type="synonym">Caligus salmonis</name>
    <dbReference type="NCBI Taxonomy" id="72036"/>
    <lineage>
        <taxon>Eukaryota</taxon>
        <taxon>Metazoa</taxon>
        <taxon>Ecdysozoa</taxon>
        <taxon>Arthropoda</taxon>
        <taxon>Crustacea</taxon>
        <taxon>Multicrustacea</taxon>
        <taxon>Hexanauplia</taxon>
        <taxon>Copepoda</taxon>
        <taxon>Siphonostomatoida</taxon>
        <taxon>Caligidae</taxon>
        <taxon>Lepeophtheirus</taxon>
    </lineage>
</organism>
<feature type="compositionally biased region" description="Basic and acidic residues" evidence="1">
    <location>
        <begin position="23"/>
        <end position="33"/>
    </location>
</feature>
<dbReference type="AlphaFoldDB" id="A0A0K2V8I5"/>
<reference evidence="2" key="1">
    <citation type="submission" date="2014-05" db="EMBL/GenBank/DDBJ databases">
        <authorList>
            <person name="Chronopoulou M."/>
        </authorList>
    </citation>
    <scope>NUCLEOTIDE SEQUENCE</scope>
    <source>
        <tissue evidence="2">Whole organism</tissue>
    </source>
</reference>